<dbReference type="GO" id="GO:0005634">
    <property type="term" value="C:nucleus"/>
    <property type="evidence" value="ECO:0007669"/>
    <property type="project" value="TreeGrafter"/>
</dbReference>
<dbReference type="InterPro" id="IPR014756">
    <property type="entry name" value="Ig_E-set"/>
</dbReference>
<feature type="compositionally biased region" description="Polar residues" evidence="1">
    <location>
        <begin position="600"/>
        <end position="616"/>
    </location>
</feature>
<name>A0A9R0DKE2_SPOFR</name>
<dbReference type="PANTHER" id="PTHR24169:SF25">
    <property type="entry name" value="DORSAL-RELATED IMMUNITY FACTOR DIF-RELATED"/>
    <property type="match status" value="1"/>
</dbReference>
<dbReference type="PROSITE" id="PS50254">
    <property type="entry name" value="REL_2"/>
    <property type="match status" value="1"/>
</dbReference>
<dbReference type="GO" id="GO:0045087">
    <property type="term" value="P:innate immune response"/>
    <property type="evidence" value="ECO:0007669"/>
    <property type="project" value="TreeGrafter"/>
</dbReference>
<dbReference type="GO" id="GO:0033554">
    <property type="term" value="P:cellular response to stress"/>
    <property type="evidence" value="ECO:0007669"/>
    <property type="project" value="TreeGrafter"/>
</dbReference>
<accession>A0A9R0DKE2</accession>
<dbReference type="RefSeq" id="XP_035458243.2">
    <property type="nucleotide sequence ID" value="XM_035602350.2"/>
</dbReference>
<evidence type="ECO:0000313" key="4">
    <source>
        <dbReference type="RefSeq" id="XP_035458241.2"/>
    </source>
</evidence>
<dbReference type="GO" id="GO:0007249">
    <property type="term" value="P:canonical NF-kappaB signal transduction"/>
    <property type="evidence" value="ECO:0007669"/>
    <property type="project" value="TreeGrafter"/>
</dbReference>
<dbReference type="SMART" id="SM00429">
    <property type="entry name" value="IPT"/>
    <property type="match status" value="1"/>
</dbReference>
<gene>
    <name evidence="4 5 6" type="primary">LOC118281697</name>
</gene>
<evidence type="ECO:0000259" key="2">
    <source>
        <dbReference type="PROSITE" id="PS50254"/>
    </source>
</evidence>
<organism evidence="3 5">
    <name type="scientific">Spodoptera frugiperda</name>
    <name type="common">Fall armyworm</name>
    <dbReference type="NCBI Taxonomy" id="7108"/>
    <lineage>
        <taxon>Eukaryota</taxon>
        <taxon>Metazoa</taxon>
        <taxon>Ecdysozoa</taxon>
        <taxon>Arthropoda</taxon>
        <taxon>Hexapoda</taxon>
        <taxon>Insecta</taxon>
        <taxon>Pterygota</taxon>
        <taxon>Neoptera</taxon>
        <taxon>Endopterygota</taxon>
        <taxon>Lepidoptera</taxon>
        <taxon>Glossata</taxon>
        <taxon>Ditrysia</taxon>
        <taxon>Noctuoidea</taxon>
        <taxon>Noctuidae</taxon>
        <taxon>Amphipyrinae</taxon>
        <taxon>Spodoptera</taxon>
    </lineage>
</organism>
<dbReference type="GO" id="GO:0005737">
    <property type="term" value="C:cytoplasm"/>
    <property type="evidence" value="ECO:0007669"/>
    <property type="project" value="InterPro"/>
</dbReference>
<evidence type="ECO:0000313" key="3">
    <source>
        <dbReference type="Proteomes" id="UP000829999"/>
    </source>
</evidence>
<dbReference type="InterPro" id="IPR032397">
    <property type="entry name" value="RHD_dimer"/>
</dbReference>
<dbReference type="InterPro" id="IPR002909">
    <property type="entry name" value="IPT_dom"/>
</dbReference>
<dbReference type="PANTHER" id="PTHR24169">
    <property type="entry name" value="NUCLEAR FACTOR NF-KAPPA-B PROTEIN"/>
    <property type="match status" value="1"/>
</dbReference>
<dbReference type="InterPro" id="IPR008967">
    <property type="entry name" value="p53-like_TF_DNA-bd_sf"/>
</dbReference>
<proteinExistence type="predicted"/>
<reference evidence="4 5" key="1">
    <citation type="submission" date="2025-04" db="UniProtKB">
        <authorList>
            <consortium name="RefSeq"/>
        </authorList>
    </citation>
    <scope>IDENTIFICATION</scope>
    <source>
        <tissue evidence="4 5">Whole larval tissue</tissue>
    </source>
</reference>
<dbReference type="PRINTS" id="PR00057">
    <property type="entry name" value="NFKBTNSCPFCT"/>
</dbReference>
<evidence type="ECO:0000256" key="1">
    <source>
        <dbReference type="SAM" id="MobiDB-lite"/>
    </source>
</evidence>
<dbReference type="GO" id="GO:0000978">
    <property type="term" value="F:RNA polymerase II cis-regulatory region sequence-specific DNA binding"/>
    <property type="evidence" value="ECO:0007669"/>
    <property type="project" value="TreeGrafter"/>
</dbReference>
<dbReference type="InterPro" id="IPR011539">
    <property type="entry name" value="RHD_DNA_bind_dom"/>
</dbReference>
<dbReference type="GO" id="GO:0045944">
    <property type="term" value="P:positive regulation of transcription by RNA polymerase II"/>
    <property type="evidence" value="ECO:0007669"/>
    <property type="project" value="TreeGrafter"/>
</dbReference>
<evidence type="ECO:0000313" key="6">
    <source>
        <dbReference type="RefSeq" id="XP_035458244.2"/>
    </source>
</evidence>
<feature type="compositionally biased region" description="Polar residues" evidence="1">
    <location>
        <begin position="1"/>
        <end position="31"/>
    </location>
</feature>
<dbReference type="Gene3D" id="2.60.40.10">
    <property type="entry name" value="Immunoglobulins"/>
    <property type="match status" value="1"/>
</dbReference>
<dbReference type="InterPro" id="IPR013783">
    <property type="entry name" value="Ig-like_fold"/>
</dbReference>
<feature type="region of interest" description="Disordered" evidence="1">
    <location>
        <begin position="597"/>
        <end position="616"/>
    </location>
</feature>
<keyword evidence="3" id="KW-1185">Reference proteome</keyword>
<dbReference type="GeneID" id="118281697"/>
<feature type="region of interest" description="Disordered" evidence="1">
    <location>
        <begin position="1"/>
        <end position="32"/>
    </location>
</feature>
<dbReference type="GO" id="GO:0000981">
    <property type="term" value="F:DNA-binding transcription factor activity, RNA polymerase II-specific"/>
    <property type="evidence" value="ECO:0007669"/>
    <property type="project" value="TreeGrafter"/>
</dbReference>
<sequence>MSRPGTTRRSMSYQEGSQSNGATEPVASTSRAWIAPTDGPFLTIPVQPEKFKRFRYEDELTSSTVLQGATAADGDDEGHTTFPTLMISNVPVQDKALITVSTVTANEPFRAHPNGLMGRDCHSYVYSKDVPLRPGNNTVVFDDLRIIRVKSVDYKNALRIREVQKIDPFQQGFKHELTKDFRLTELRLCFQVKLRRCKKVLEPIVSTPIYNTRRSTKPQIHHYSPGSGSARGGTKIIILCTVLFQVKEETEVVFYTKPTENEPAWERHAMGLKVHGTQSLYCFAPPYRDTDIKENVTVYFELRRKSDGTRSSPEKFHYLPYDTDEEVINRKKLKIIHPALSLLHQESSTCGNLSPFLTQDIQQFLNSLPCNNPADSDDANGITRASLFDQVISTPNPSDNDSRWSGSIHAPNNGNPFIEIEPEPSHSHREFYRQSSINLPVLHNKQTNSTIMNGNLCTSPNMQPMQTSQSMLQSTQPNWHHNNMSMNMQSTLNNTGQMSYNVPVQSNTMYTSQEDMQTAQVGQFGQYNGYQISEDVQWPNSQFFSNNTQSPEFPQQNMQSESMLLDTQLREYPANSTSFCRNCKRIRNETEQISYVKRNGGNTQYPPGNDSDLFSL</sequence>
<dbReference type="AlphaFoldDB" id="A0A9R0DKE2"/>
<protein>
    <submittedName>
        <fullName evidence="4 5">Nuclear factor NF-kappa-B p110 subunit-like isoform X1</fullName>
    </submittedName>
</protein>
<dbReference type="Gene3D" id="2.60.40.340">
    <property type="entry name" value="Rel homology domain (RHD), DNA-binding domain"/>
    <property type="match status" value="1"/>
</dbReference>
<dbReference type="GO" id="GO:0034097">
    <property type="term" value="P:response to cytokine"/>
    <property type="evidence" value="ECO:0007669"/>
    <property type="project" value="TreeGrafter"/>
</dbReference>
<evidence type="ECO:0000313" key="5">
    <source>
        <dbReference type="RefSeq" id="XP_035458243.2"/>
    </source>
</evidence>
<dbReference type="Pfam" id="PF00554">
    <property type="entry name" value="RHD_DNA_bind"/>
    <property type="match status" value="1"/>
</dbReference>
<dbReference type="GO" id="GO:0038061">
    <property type="term" value="P:non-canonical NF-kappaB signal transduction"/>
    <property type="evidence" value="ECO:0007669"/>
    <property type="project" value="TreeGrafter"/>
</dbReference>
<dbReference type="OrthoDB" id="7881762at2759"/>
<feature type="domain" description="RHD" evidence="2">
    <location>
        <begin position="37"/>
        <end position="216"/>
    </location>
</feature>
<dbReference type="GO" id="GO:0048468">
    <property type="term" value="P:cell development"/>
    <property type="evidence" value="ECO:0007669"/>
    <property type="project" value="UniProtKB-ARBA"/>
</dbReference>
<dbReference type="SUPFAM" id="SSF81296">
    <property type="entry name" value="E set domains"/>
    <property type="match status" value="1"/>
</dbReference>
<dbReference type="Pfam" id="PF16179">
    <property type="entry name" value="RHD_dimer"/>
    <property type="match status" value="1"/>
</dbReference>
<dbReference type="GO" id="GO:0048731">
    <property type="term" value="P:system development"/>
    <property type="evidence" value="ECO:0007669"/>
    <property type="project" value="UniProtKB-ARBA"/>
</dbReference>
<dbReference type="InterPro" id="IPR000451">
    <property type="entry name" value="NFkB/Dor"/>
</dbReference>
<dbReference type="Proteomes" id="UP000829999">
    <property type="component" value="Chromosome 28"/>
</dbReference>
<dbReference type="SUPFAM" id="SSF49417">
    <property type="entry name" value="p53-like transcription factors"/>
    <property type="match status" value="1"/>
</dbReference>
<dbReference type="InterPro" id="IPR037059">
    <property type="entry name" value="RHD_DNA_bind_dom_sf"/>
</dbReference>
<dbReference type="RefSeq" id="XP_035458244.2">
    <property type="nucleotide sequence ID" value="XM_035602351.2"/>
</dbReference>
<dbReference type="RefSeq" id="XP_035458241.2">
    <property type="nucleotide sequence ID" value="XM_035602348.2"/>
</dbReference>